<evidence type="ECO:0000313" key="1">
    <source>
        <dbReference type="EMBL" id="KAG0145580.1"/>
    </source>
</evidence>
<keyword evidence="2" id="KW-1185">Reference proteome</keyword>
<comment type="caution">
    <text evidence="1">The sequence shown here is derived from an EMBL/GenBank/DDBJ whole genome shotgun (WGS) entry which is preliminary data.</text>
</comment>
<dbReference type="Proteomes" id="UP000886653">
    <property type="component" value="Unassembled WGS sequence"/>
</dbReference>
<dbReference type="EMBL" id="MU167274">
    <property type="protein sequence ID" value="KAG0145580.1"/>
    <property type="molecule type" value="Genomic_DNA"/>
</dbReference>
<evidence type="ECO:0000313" key="2">
    <source>
        <dbReference type="Proteomes" id="UP000886653"/>
    </source>
</evidence>
<organism evidence="1 2">
    <name type="scientific">Cronartium quercuum f. sp. fusiforme G11</name>
    <dbReference type="NCBI Taxonomy" id="708437"/>
    <lineage>
        <taxon>Eukaryota</taxon>
        <taxon>Fungi</taxon>
        <taxon>Dikarya</taxon>
        <taxon>Basidiomycota</taxon>
        <taxon>Pucciniomycotina</taxon>
        <taxon>Pucciniomycetes</taxon>
        <taxon>Pucciniales</taxon>
        <taxon>Coleosporiaceae</taxon>
        <taxon>Cronartium</taxon>
    </lineage>
</organism>
<reference evidence="1" key="1">
    <citation type="submission" date="2013-11" db="EMBL/GenBank/DDBJ databases">
        <title>Genome sequence of the fusiform rust pathogen reveals effectors for host alternation and coevolution with pine.</title>
        <authorList>
            <consortium name="DOE Joint Genome Institute"/>
            <person name="Smith K."/>
            <person name="Pendleton A."/>
            <person name="Kubisiak T."/>
            <person name="Anderson C."/>
            <person name="Salamov A."/>
            <person name="Aerts A."/>
            <person name="Riley R."/>
            <person name="Clum A."/>
            <person name="Lindquist E."/>
            <person name="Ence D."/>
            <person name="Campbell M."/>
            <person name="Kronenberg Z."/>
            <person name="Feau N."/>
            <person name="Dhillon B."/>
            <person name="Hamelin R."/>
            <person name="Burleigh J."/>
            <person name="Smith J."/>
            <person name="Yandell M."/>
            <person name="Nelson C."/>
            <person name="Grigoriev I."/>
            <person name="Davis J."/>
        </authorList>
    </citation>
    <scope>NUCLEOTIDE SEQUENCE</scope>
    <source>
        <strain evidence="1">G11</strain>
    </source>
</reference>
<protein>
    <submittedName>
        <fullName evidence="1">Uncharacterized protein</fullName>
    </submittedName>
</protein>
<proteinExistence type="predicted"/>
<sequence length="148" mass="17279">MKSDAEILSKFLNVKHGQSRLPDLQALESITIGFEPEQCSKSIMAAARFVYGDPGMTEREVRLLEYKPAGQMMFMFIQQLAKVYSGRQRIHFLVTSEVVEEMIKERRKKIAHRQQEEKVGLRKPPIFDTEDDLCQDMEKLFYSEMNKD</sequence>
<dbReference type="AlphaFoldDB" id="A0A9P6NL55"/>
<accession>A0A9P6NL55</accession>
<gene>
    <name evidence="1" type="ORF">CROQUDRAFT_658505</name>
</gene>
<name>A0A9P6NL55_9BASI</name>
<dbReference type="OrthoDB" id="2495629at2759"/>